<keyword evidence="1 5" id="KW-0378">Hydrolase</keyword>
<dbReference type="InterPro" id="IPR013785">
    <property type="entry name" value="Aldolase_TIM"/>
</dbReference>
<dbReference type="InterPro" id="IPR052720">
    <property type="entry name" value="Glycosyl_hydrolase_97"/>
</dbReference>
<evidence type="ECO:0000256" key="2">
    <source>
        <dbReference type="ARBA" id="ARBA00023295"/>
    </source>
</evidence>
<dbReference type="Pfam" id="PF14508">
    <property type="entry name" value="GH97_N"/>
    <property type="match status" value="1"/>
</dbReference>
<accession>A0A7W7AK40</accession>
<dbReference type="GO" id="GO:0030246">
    <property type="term" value="F:carbohydrate binding"/>
    <property type="evidence" value="ECO:0007669"/>
    <property type="project" value="InterPro"/>
</dbReference>
<dbReference type="Pfam" id="PF14509">
    <property type="entry name" value="GH97_C"/>
    <property type="match status" value="1"/>
</dbReference>
<keyword evidence="6" id="KW-1185">Reference proteome</keyword>
<dbReference type="InterPro" id="IPR019563">
    <property type="entry name" value="GH97_catalytic"/>
</dbReference>
<dbReference type="InterPro" id="IPR029486">
    <property type="entry name" value="GH97_N"/>
</dbReference>
<dbReference type="SUPFAM" id="SSF51445">
    <property type="entry name" value="(Trans)glycosidases"/>
    <property type="match status" value="1"/>
</dbReference>
<evidence type="ECO:0000313" key="6">
    <source>
        <dbReference type="Proteomes" id="UP000574769"/>
    </source>
</evidence>
<keyword evidence="3" id="KW-0732">Signal</keyword>
<keyword evidence="2 5" id="KW-0326">Glycosidase</keyword>
<dbReference type="Gene3D" id="2.60.40.1180">
    <property type="entry name" value="Golgi alpha-mannosidase II"/>
    <property type="match status" value="1"/>
</dbReference>
<organism evidence="5 6">
    <name type="scientific">Sphingomonas abaci</name>
    <dbReference type="NCBI Taxonomy" id="237611"/>
    <lineage>
        <taxon>Bacteria</taxon>
        <taxon>Pseudomonadati</taxon>
        <taxon>Pseudomonadota</taxon>
        <taxon>Alphaproteobacteria</taxon>
        <taxon>Sphingomonadales</taxon>
        <taxon>Sphingomonadaceae</taxon>
        <taxon>Sphingomonas</taxon>
    </lineage>
</organism>
<proteinExistence type="predicted"/>
<sequence>MQGRSERASRVCRGIGGLALAGAATMMATGIAQARTVQVASPDGKVQALLSDDDGNLRYRVTVDGRPVLDPSPLRMRVDGVELGDGAAIGVIRRGRTDTRYRVHGAKREAIDRSNIAHVALTSHGMAFEADVRVADDGVGVRLRLPARPGRRIETDHSGWKLAAPDAPVWVTRRDPAYEEIYEATTLSALRGKPLGLPLTAKVDRVWVTISEAEGVGYGDLAITPDADGLLTGDLYADPSGWRTDAAVVQPWRVTIVARDLTDLVNTTLIPTLNPPPPPALATADWIRPGRSSWQWLAIGAPLESDQHQWIDWTKRLGYEYYLLDEGWAAWKQPWETLADTVRYARSQGVAVWIWVHSKEMVDPARRRAALRRYADLGIVGIKVDFPQPPNHVWTQWYEDVARDAANDRLMVDFHGAVKPTGTERTWPNVLTREAVRGHEWQITRYKRVLPADHDTILPFTRYVVGPGDYTPTVFEPTELQGHSWPHELAQAIIFTSPYLSFGGHPRTYLENPAVDVLKAIPAAWDETIVLPGSQPGTLAGFARRRGKDWFVAVINGREARSLRIDLRFLGRGDWSLVSLADAVARPDAYDRGERKVRARDAITMALRAQGGFVGWLRPAR</sequence>
<dbReference type="AlphaFoldDB" id="A0A7W7AK40"/>
<dbReference type="PANTHER" id="PTHR35803:SF2">
    <property type="entry name" value="RETAINING ALPHA-GALACTOSIDASE"/>
    <property type="match status" value="1"/>
</dbReference>
<dbReference type="InterPro" id="IPR013780">
    <property type="entry name" value="Glyco_hydro_b"/>
</dbReference>
<feature type="signal peptide" evidence="3">
    <location>
        <begin position="1"/>
        <end position="34"/>
    </location>
</feature>
<reference evidence="5 6" key="1">
    <citation type="submission" date="2020-08" db="EMBL/GenBank/DDBJ databases">
        <title>Genomic Encyclopedia of Type Strains, Phase IV (KMG-IV): sequencing the most valuable type-strain genomes for metagenomic binning, comparative biology and taxonomic classification.</title>
        <authorList>
            <person name="Goeker M."/>
        </authorList>
    </citation>
    <scope>NUCLEOTIDE SEQUENCE [LARGE SCALE GENOMIC DNA]</scope>
    <source>
        <strain evidence="5 6">DSM 15867</strain>
    </source>
</reference>
<evidence type="ECO:0000256" key="3">
    <source>
        <dbReference type="SAM" id="SignalP"/>
    </source>
</evidence>
<feature type="chain" id="PRO_5031490191" evidence="3">
    <location>
        <begin position="35"/>
        <end position="621"/>
    </location>
</feature>
<dbReference type="PANTHER" id="PTHR35803">
    <property type="entry name" value="GLUCAN 1,4-ALPHA-GLUCOSIDASE SUSB-RELATED"/>
    <property type="match status" value="1"/>
</dbReference>
<feature type="domain" description="Rhodanese" evidence="4">
    <location>
        <begin position="315"/>
        <end position="340"/>
    </location>
</feature>
<evidence type="ECO:0000259" key="4">
    <source>
        <dbReference type="PROSITE" id="PS50206"/>
    </source>
</evidence>
<dbReference type="EC" id="3.2.1.20" evidence="5"/>
<protein>
    <submittedName>
        <fullName evidence="5">Alpha-glucosidase</fullName>
        <ecNumber evidence="5">3.2.1.20</ecNumber>
    </submittedName>
</protein>
<dbReference type="Gene3D" id="3.20.20.70">
    <property type="entry name" value="Aldolase class I"/>
    <property type="match status" value="1"/>
</dbReference>
<dbReference type="InterPro" id="IPR029483">
    <property type="entry name" value="GH97_C"/>
</dbReference>
<evidence type="ECO:0000313" key="5">
    <source>
        <dbReference type="EMBL" id="MBB4618503.1"/>
    </source>
</evidence>
<dbReference type="EMBL" id="JACHNY010000005">
    <property type="protein sequence ID" value="MBB4618503.1"/>
    <property type="molecule type" value="Genomic_DNA"/>
</dbReference>
<name>A0A7W7AK40_9SPHN</name>
<dbReference type="Proteomes" id="UP000574769">
    <property type="component" value="Unassembled WGS sequence"/>
</dbReference>
<gene>
    <name evidence="5" type="ORF">GGQ96_002646</name>
</gene>
<evidence type="ECO:0000256" key="1">
    <source>
        <dbReference type="ARBA" id="ARBA00022801"/>
    </source>
</evidence>
<dbReference type="Pfam" id="PF10566">
    <property type="entry name" value="Glyco_hydro_97"/>
    <property type="match status" value="1"/>
</dbReference>
<dbReference type="GO" id="GO:0004558">
    <property type="term" value="F:alpha-1,4-glucosidase activity"/>
    <property type="evidence" value="ECO:0007669"/>
    <property type="project" value="UniProtKB-EC"/>
</dbReference>
<dbReference type="InterPro" id="IPR014718">
    <property type="entry name" value="GH-type_carb-bd"/>
</dbReference>
<dbReference type="Gene3D" id="2.70.98.10">
    <property type="match status" value="1"/>
</dbReference>
<comment type="caution">
    <text evidence="5">The sequence shown here is derived from an EMBL/GenBank/DDBJ whole genome shotgun (WGS) entry which is preliminary data.</text>
</comment>
<dbReference type="RefSeq" id="WP_221239960.1">
    <property type="nucleotide sequence ID" value="NZ_JACHNY010000005.1"/>
</dbReference>
<dbReference type="InterPro" id="IPR001763">
    <property type="entry name" value="Rhodanese-like_dom"/>
</dbReference>
<dbReference type="InterPro" id="IPR017853">
    <property type="entry name" value="GH"/>
</dbReference>
<dbReference type="PROSITE" id="PS50206">
    <property type="entry name" value="RHODANESE_3"/>
    <property type="match status" value="1"/>
</dbReference>